<gene>
    <name evidence="1" type="ORF">PGLA2088_LOCUS44955</name>
</gene>
<comment type="caution">
    <text evidence="1">The sequence shown here is derived from an EMBL/GenBank/DDBJ whole genome shotgun (WGS) entry which is preliminary data.</text>
</comment>
<name>A0A813LHB9_POLGL</name>
<dbReference type="Proteomes" id="UP000626109">
    <property type="component" value="Unassembled WGS sequence"/>
</dbReference>
<organism evidence="1 2">
    <name type="scientific">Polarella glacialis</name>
    <name type="common">Dinoflagellate</name>
    <dbReference type="NCBI Taxonomy" id="89957"/>
    <lineage>
        <taxon>Eukaryota</taxon>
        <taxon>Sar</taxon>
        <taxon>Alveolata</taxon>
        <taxon>Dinophyceae</taxon>
        <taxon>Suessiales</taxon>
        <taxon>Suessiaceae</taxon>
        <taxon>Polarella</taxon>
    </lineage>
</organism>
<evidence type="ECO:0000313" key="1">
    <source>
        <dbReference type="EMBL" id="CAE8727907.1"/>
    </source>
</evidence>
<protein>
    <submittedName>
        <fullName evidence="1">Uncharacterized protein</fullName>
    </submittedName>
</protein>
<dbReference type="AlphaFoldDB" id="A0A813LHB9"/>
<reference evidence="1" key="1">
    <citation type="submission" date="2021-02" db="EMBL/GenBank/DDBJ databases">
        <authorList>
            <person name="Dougan E. K."/>
            <person name="Rhodes N."/>
            <person name="Thang M."/>
            <person name="Chan C."/>
        </authorList>
    </citation>
    <scope>NUCLEOTIDE SEQUENCE</scope>
</reference>
<evidence type="ECO:0000313" key="2">
    <source>
        <dbReference type="Proteomes" id="UP000626109"/>
    </source>
</evidence>
<proteinExistence type="predicted"/>
<accession>A0A813LHB9</accession>
<sequence length="450" mass="50117">MAMRPWNVFKKTMYVVSAQGEGASNSLLAAQLIQARARLQEQEASRFSSPFRRNLALLLGPSAAVWLLLLGSRWRYADEERLKSLESQSGGAMLLDLLAWRFLAHLGPYQIPNFSRAKLHEDPLKMLQEPVLLDHERVRALNRLEQLSQRRMAVQFLAPAGEQPSPGSPLRAIEPLLFDTFYTDEASATKTAGTSSDSHRAASARIILDVVTASEPEDRSVPPWVLSGLVAVKGLPWEVGPQGSELRSTLLLQLLRTPSNSMAAATLPDVCKYLAHTGFKKKEETVWPLKAYLLSGENPDLLRKGARLVNKQVPDAVEPALRRERDTPSLQIKRDLRGFWTTGLMTAGWAIFRGWTAIFTIQANLQLAAGTCGALAGMAVLETLWRTEEQVIQSQWYWEESYGTIPASAAMVLVNCTTLAWAARLGCIPPFLFSRFVKDGYMDTYRTFDT</sequence>
<dbReference type="EMBL" id="CAJNNW010035461">
    <property type="protein sequence ID" value="CAE8727907.1"/>
    <property type="molecule type" value="Genomic_DNA"/>
</dbReference>